<evidence type="ECO:0000256" key="6">
    <source>
        <dbReference type="ARBA" id="ARBA00050776"/>
    </source>
</evidence>
<dbReference type="Proteomes" id="UP000195137">
    <property type="component" value="Unassembled WGS sequence"/>
</dbReference>
<evidence type="ECO:0000259" key="8">
    <source>
        <dbReference type="Pfam" id="PF00266"/>
    </source>
</evidence>
<dbReference type="SUPFAM" id="SSF53383">
    <property type="entry name" value="PLP-dependent transferases"/>
    <property type="match status" value="1"/>
</dbReference>
<dbReference type="InterPro" id="IPR015422">
    <property type="entry name" value="PyrdxlP-dep_Trfase_small"/>
</dbReference>
<comment type="similarity">
    <text evidence="2">Belongs to the class-V pyridoxal-phosphate-dependent aminotransferase family. Csd subfamily.</text>
</comment>
<evidence type="ECO:0000313" key="9">
    <source>
        <dbReference type="EMBL" id="OUJ18754.1"/>
    </source>
</evidence>
<comment type="caution">
    <text evidence="9">The sequence shown here is derived from an EMBL/GenBank/DDBJ whole genome shotgun (WGS) entry which is preliminary data.</text>
</comment>
<dbReference type="GO" id="GO:0031071">
    <property type="term" value="F:cysteine desulfurase activity"/>
    <property type="evidence" value="ECO:0007669"/>
    <property type="project" value="UniProtKB-EC"/>
</dbReference>
<evidence type="ECO:0000256" key="7">
    <source>
        <dbReference type="RuleBase" id="RU004504"/>
    </source>
</evidence>
<keyword evidence="5" id="KW-0663">Pyridoxal phosphate</keyword>
<keyword evidence="4" id="KW-0808">Transferase</keyword>
<feature type="domain" description="Aminotransferase class V" evidence="8">
    <location>
        <begin position="16"/>
        <end position="379"/>
    </location>
</feature>
<name>A0A1Y3GEY4_9EURY</name>
<comment type="cofactor">
    <cofactor evidence="1 7">
        <name>pyridoxal 5'-phosphate</name>
        <dbReference type="ChEBI" id="CHEBI:597326"/>
    </cofactor>
</comment>
<dbReference type="EC" id="2.8.1.7" evidence="3"/>
<evidence type="ECO:0000256" key="4">
    <source>
        <dbReference type="ARBA" id="ARBA00022679"/>
    </source>
</evidence>
<dbReference type="Gene3D" id="3.90.1150.10">
    <property type="entry name" value="Aspartate Aminotransferase, domain 1"/>
    <property type="match status" value="1"/>
</dbReference>
<keyword evidence="9" id="KW-0456">Lyase</keyword>
<dbReference type="PIRSF" id="PIRSF005572">
    <property type="entry name" value="NifS"/>
    <property type="match status" value="1"/>
</dbReference>
<dbReference type="RefSeq" id="WP_086636815.1">
    <property type="nucleotide sequence ID" value="NZ_MRZU01000003.1"/>
</dbReference>
<evidence type="ECO:0000256" key="5">
    <source>
        <dbReference type="ARBA" id="ARBA00022898"/>
    </source>
</evidence>
<dbReference type="InterPro" id="IPR020578">
    <property type="entry name" value="Aminotrans_V_PyrdxlP_BS"/>
</dbReference>
<accession>A0A1Y3GEY4</accession>
<gene>
    <name evidence="9" type="ORF">AMET1_0404</name>
</gene>
<dbReference type="InterPro" id="IPR016454">
    <property type="entry name" value="Cysteine_dSase"/>
</dbReference>
<sequence length="387" mass="43411">MNINVRDKFPLTERVVYLDNAATSLTPTPVLQEMNGYYNEYCANVDRGVHHLSKLASHRYKDAHKKIGEFIGCNENEVVLTKNTTEAINQVACGLDWSKGDHVITTVMEHHSNFVPWLRLKEKGVEVDIVGIKNGAVDINEVREKIKSKTRLIAVCHASNVLGTINPIEEIGEICRENDIYYLVDGAQSTPHIPIDVAKYNCDFFCFSGHKMLGPTGIGVLYCKQQHLDKIKPLLVGGGNVSNVTEKTFDLKKGHKGIESGTPHIAGAIGLTKAIEILNKIGLKKIQKHEQKLNKILIEELAEINSIDILYPDIDRTGVISFNIEGQDPHQTAIHLDQKNIIVRSGNHCSQPLVEHHNYNKILRTSNYLYNTEQEIKKLTQTIKKTI</sequence>
<comment type="catalytic activity">
    <reaction evidence="6">
        <text>(sulfur carrier)-H + L-cysteine = (sulfur carrier)-SH + L-alanine</text>
        <dbReference type="Rhea" id="RHEA:43892"/>
        <dbReference type="Rhea" id="RHEA-COMP:14737"/>
        <dbReference type="Rhea" id="RHEA-COMP:14739"/>
        <dbReference type="ChEBI" id="CHEBI:29917"/>
        <dbReference type="ChEBI" id="CHEBI:35235"/>
        <dbReference type="ChEBI" id="CHEBI:57972"/>
        <dbReference type="ChEBI" id="CHEBI:64428"/>
        <dbReference type="EC" id="2.8.1.7"/>
    </reaction>
</comment>
<dbReference type="GO" id="GO:0030170">
    <property type="term" value="F:pyridoxal phosphate binding"/>
    <property type="evidence" value="ECO:0007669"/>
    <property type="project" value="InterPro"/>
</dbReference>
<dbReference type="PANTHER" id="PTHR43586">
    <property type="entry name" value="CYSTEINE DESULFURASE"/>
    <property type="match status" value="1"/>
</dbReference>
<dbReference type="GO" id="GO:0006534">
    <property type="term" value="P:cysteine metabolic process"/>
    <property type="evidence" value="ECO:0007669"/>
    <property type="project" value="InterPro"/>
</dbReference>
<dbReference type="PROSITE" id="PS00595">
    <property type="entry name" value="AA_TRANSFER_CLASS_5"/>
    <property type="match status" value="1"/>
</dbReference>
<keyword evidence="10" id="KW-1185">Reference proteome</keyword>
<dbReference type="InterPro" id="IPR015424">
    <property type="entry name" value="PyrdxlP-dep_Trfase"/>
</dbReference>
<dbReference type="AlphaFoldDB" id="A0A1Y3GEY4"/>
<evidence type="ECO:0000256" key="3">
    <source>
        <dbReference type="ARBA" id="ARBA00012239"/>
    </source>
</evidence>
<dbReference type="InterPro" id="IPR015421">
    <property type="entry name" value="PyrdxlP-dep_Trfase_major"/>
</dbReference>
<evidence type="ECO:0000256" key="2">
    <source>
        <dbReference type="ARBA" id="ARBA00010447"/>
    </source>
</evidence>
<dbReference type="PANTHER" id="PTHR43586:SF8">
    <property type="entry name" value="CYSTEINE DESULFURASE 1, CHLOROPLASTIC"/>
    <property type="match status" value="1"/>
</dbReference>
<dbReference type="Pfam" id="PF00266">
    <property type="entry name" value="Aminotran_5"/>
    <property type="match status" value="1"/>
</dbReference>
<organism evidence="9 10">
    <name type="scientific">Methanonatronarchaeum thermophilum</name>
    <dbReference type="NCBI Taxonomy" id="1927129"/>
    <lineage>
        <taxon>Archaea</taxon>
        <taxon>Methanobacteriati</taxon>
        <taxon>Methanobacteriota</taxon>
        <taxon>Methanonatronarchaeia</taxon>
        <taxon>Methanonatronarchaeales</taxon>
        <taxon>Methanonatronarchaeaceae</taxon>
        <taxon>Methanonatronarchaeum</taxon>
    </lineage>
</organism>
<dbReference type="EMBL" id="MRZU01000003">
    <property type="protein sequence ID" value="OUJ18754.1"/>
    <property type="molecule type" value="Genomic_DNA"/>
</dbReference>
<evidence type="ECO:0000256" key="1">
    <source>
        <dbReference type="ARBA" id="ARBA00001933"/>
    </source>
</evidence>
<dbReference type="GO" id="GO:0016829">
    <property type="term" value="F:lyase activity"/>
    <property type="evidence" value="ECO:0007669"/>
    <property type="project" value="UniProtKB-KW"/>
</dbReference>
<dbReference type="Gene3D" id="3.40.640.10">
    <property type="entry name" value="Type I PLP-dependent aspartate aminotransferase-like (Major domain)"/>
    <property type="match status" value="1"/>
</dbReference>
<evidence type="ECO:0000313" key="10">
    <source>
        <dbReference type="Proteomes" id="UP000195137"/>
    </source>
</evidence>
<protein>
    <recommendedName>
        <fullName evidence="3">cysteine desulfurase</fullName>
        <ecNumber evidence="3">2.8.1.7</ecNumber>
    </recommendedName>
</protein>
<proteinExistence type="inferred from homology"/>
<dbReference type="CDD" id="cd06453">
    <property type="entry name" value="SufS_like"/>
    <property type="match status" value="1"/>
</dbReference>
<dbReference type="InterPro" id="IPR000192">
    <property type="entry name" value="Aminotrans_V_dom"/>
</dbReference>
<dbReference type="OrthoDB" id="5817at2157"/>
<dbReference type="InterPro" id="IPR010970">
    <property type="entry name" value="Cys_dSase_SufS"/>
</dbReference>
<reference evidence="9 10" key="1">
    <citation type="submission" date="2016-12" db="EMBL/GenBank/DDBJ databases">
        <title>Discovery of methanogenic haloarchaea.</title>
        <authorList>
            <person name="Sorokin D.Y."/>
            <person name="Makarova K.S."/>
            <person name="Abbas B."/>
            <person name="Ferrer M."/>
            <person name="Golyshin P.N."/>
        </authorList>
    </citation>
    <scope>NUCLEOTIDE SEQUENCE [LARGE SCALE GENOMIC DNA]</scope>
    <source>
        <strain evidence="9">AMET1</strain>
    </source>
</reference>